<protein>
    <submittedName>
        <fullName evidence="3">Uncharacterized protein</fullName>
    </submittedName>
</protein>
<feature type="compositionally biased region" description="Basic and acidic residues" evidence="2">
    <location>
        <begin position="644"/>
        <end position="657"/>
    </location>
</feature>
<accession>A0A423X163</accession>
<dbReference type="STRING" id="356882.A0A423X163"/>
<dbReference type="Proteomes" id="UP000283895">
    <property type="component" value="Unassembled WGS sequence"/>
</dbReference>
<name>A0A423X163_9PEZI</name>
<evidence type="ECO:0000256" key="1">
    <source>
        <dbReference type="SAM" id="Coils"/>
    </source>
</evidence>
<feature type="coiled-coil region" evidence="1">
    <location>
        <begin position="214"/>
        <end position="336"/>
    </location>
</feature>
<organism evidence="3 4">
    <name type="scientific">Cytospora schulzeri</name>
    <dbReference type="NCBI Taxonomy" id="448051"/>
    <lineage>
        <taxon>Eukaryota</taxon>
        <taxon>Fungi</taxon>
        <taxon>Dikarya</taxon>
        <taxon>Ascomycota</taxon>
        <taxon>Pezizomycotina</taxon>
        <taxon>Sordariomycetes</taxon>
        <taxon>Sordariomycetidae</taxon>
        <taxon>Diaporthales</taxon>
        <taxon>Cytosporaceae</taxon>
        <taxon>Cytospora</taxon>
    </lineage>
</organism>
<evidence type="ECO:0000256" key="2">
    <source>
        <dbReference type="SAM" id="MobiDB-lite"/>
    </source>
</evidence>
<dbReference type="EMBL" id="LKEA01000004">
    <property type="protein sequence ID" value="ROW09512.1"/>
    <property type="molecule type" value="Genomic_DNA"/>
</dbReference>
<dbReference type="OrthoDB" id="5213630at2759"/>
<keyword evidence="4" id="KW-1185">Reference proteome</keyword>
<dbReference type="AlphaFoldDB" id="A0A423X163"/>
<gene>
    <name evidence="3" type="ORF">VMCG_02171</name>
</gene>
<sequence length="707" mass="81024">MPPDLSNEQPHPPQEHRHQDQILAIPPGDEIGLATDPTSQQNPRKHEYTEEHRLEGTVKRTKYSDENELPTDESVILSMEDYRNLSKSLDAIDKGVTKKQQQLEAVVQDHETTKLELENVKSALSNATQAAAVEIQELKTMYEDLNSRYTLTDKDYELWTKDQCIKNQQKEHETTKLQFAELKDEAEYWSSCSRMKDEQLRAKDKTINDNLGKFEEVQRKMDDTMAKLKETEREHDSTEKQLHYYQNAMAKIKEKLESRERELGDVKAKLKNTEHEVGALRLFNDTNGAHNTELQTSAKKVKESLDKKRKNHRNTEARLLKEKADLELTCGKLREEFNTKEVEWNEQKDQMVLKLRELGGKNHRYTNKVPDDKIRELFGGLKFKIRQFIDNRLGQLPETVNQKLEPVWEEFTPNAREFLQSCVLHNLMIESYIWEWLRRTVFAPDSEVWAGELGKSFSQVFVMAQKKINGPIDDPELYAHSQYWKSSSSNFLARLTERNDNPKSCRPVAKAMVMNLAKICDTFDVDNATTDAMEIFKHARELDITLRTLQANFSLCWAPRKSGSDNHLTHRYGFKFIDSIMNECIRNPSNKAGAQAPTVDLIVAPALFKRGNNDGADYQIKTCCIKMEVVCNASNPLPQTNTSIDKRASVPQEEVRISDSSAQAIKKEEDTGEAANHAPPPPEKSIPPAKAGGPGGTKILKRKRKTD</sequence>
<keyword evidence="1" id="KW-0175">Coiled coil</keyword>
<proteinExistence type="predicted"/>
<feature type="compositionally biased region" description="Basic and acidic residues" evidence="2">
    <location>
        <begin position="44"/>
        <end position="59"/>
    </location>
</feature>
<reference evidence="3 4" key="1">
    <citation type="submission" date="2015-09" db="EMBL/GenBank/DDBJ databases">
        <title>Host preference determinants of Valsa canker pathogens revealed by comparative genomics.</title>
        <authorList>
            <person name="Yin Z."/>
            <person name="Huang L."/>
        </authorList>
    </citation>
    <scope>NUCLEOTIDE SEQUENCE [LARGE SCALE GENOMIC DNA]</scope>
    <source>
        <strain evidence="3 4">03-1</strain>
    </source>
</reference>
<evidence type="ECO:0000313" key="3">
    <source>
        <dbReference type="EMBL" id="ROW09512.1"/>
    </source>
</evidence>
<feature type="region of interest" description="Disordered" evidence="2">
    <location>
        <begin position="636"/>
        <end position="707"/>
    </location>
</feature>
<comment type="caution">
    <text evidence="3">The sequence shown here is derived from an EMBL/GenBank/DDBJ whole genome shotgun (WGS) entry which is preliminary data.</text>
</comment>
<evidence type="ECO:0000313" key="4">
    <source>
        <dbReference type="Proteomes" id="UP000283895"/>
    </source>
</evidence>
<feature type="region of interest" description="Disordered" evidence="2">
    <location>
        <begin position="1"/>
        <end position="59"/>
    </location>
</feature>